<dbReference type="PROSITE" id="PS51450">
    <property type="entry name" value="LRR"/>
    <property type="match status" value="1"/>
</dbReference>
<dbReference type="InterPro" id="IPR044974">
    <property type="entry name" value="Disease_R_plants"/>
</dbReference>
<comment type="caution">
    <text evidence="6">The sequence shown here is derived from an EMBL/GenBank/DDBJ whole genome shotgun (WGS) entry which is preliminary data.</text>
</comment>
<dbReference type="InterPro" id="IPR055414">
    <property type="entry name" value="LRR_R13L4/SHOC2-like"/>
</dbReference>
<dbReference type="Gene3D" id="1.10.8.430">
    <property type="entry name" value="Helical domain of apoptotic protease-activating factors"/>
    <property type="match status" value="1"/>
</dbReference>
<dbReference type="SMART" id="SM00255">
    <property type="entry name" value="TIR"/>
    <property type="match status" value="1"/>
</dbReference>
<dbReference type="SMART" id="SM00369">
    <property type="entry name" value="LRR_TYP"/>
    <property type="match status" value="8"/>
</dbReference>
<proteinExistence type="predicted"/>
<evidence type="ECO:0000313" key="7">
    <source>
        <dbReference type="Proteomes" id="UP001359559"/>
    </source>
</evidence>
<dbReference type="InterPro" id="IPR032675">
    <property type="entry name" value="LRR_dom_sf"/>
</dbReference>
<dbReference type="SUPFAM" id="SSF52200">
    <property type="entry name" value="Toll/Interleukin receptor TIR domain"/>
    <property type="match status" value="1"/>
</dbReference>
<dbReference type="InterPro" id="IPR002182">
    <property type="entry name" value="NB-ARC"/>
</dbReference>
<dbReference type="InterPro" id="IPR027417">
    <property type="entry name" value="P-loop_NTPase"/>
</dbReference>
<dbReference type="GO" id="GO:0043531">
    <property type="term" value="F:ADP binding"/>
    <property type="evidence" value="ECO:0007669"/>
    <property type="project" value="InterPro"/>
</dbReference>
<dbReference type="Pfam" id="PF23282">
    <property type="entry name" value="WHD_ROQ1"/>
    <property type="match status" value="1"/>
</dbReference>
<dbReference type="InterPro" id="IPR001611">
    <property type="entry name" value="Leu-rich_rpt"/>
</dbReference>
<dbReference type="Gene3D" id="3.40.50.10140">
    <property type="entry name" value="Toll/interleukin-1 receptor homology (TIR) domain"/>
    <property type="match status" value="1"/>
</dbReference>
<evidence type="ECO:0000256" key="2">
    <source>
        <dbReference type="ARBA" id="ARBA00022737"/>
    </source>
</evidence>
<dbReference type="PANTHER" id="PTHR11017">
    <property type="entry name" value="LEUCINE-RICH REPEAT-CONTAINING PROTEIN"/>
    <property type="match status" value="1"/>
</dbReference>
<gene>
    <name evidence="6" type="ORF">RJT34_06356</name>
</gene>
<dbReference type="PROSITE" id="PS50104">
    <property type="entry name" value="TIR"/>
    <property type="match status" value="1"/>
</dbReference>
<sequence length="1412" mass="160131">MCMCWTHDPRRQTPLPAPGPPLLILPPKPMMPESDVMAPSFRLRWDVFLSFRGTDTRHTITNDLYEALQTRGVRVFRDDDGLGRGEEIQKKLLEAIEDSAASVIILSPDYASSHWCLDELARICDCGRLILPVFYLVDPSHVRKQKGPFEASFRSHANRFPNDDVQLWRDAMKKVGGIAGWVFHHNSDREKLVGVLVQTVLKQMRNTPLNVAPHAVGLDDRVEELKKLIDVKSNDVRLLGLYGMGGVGKTTLAKSLFNFLVVHFERRSFISNVRQVSKHGDDGLISLQNRICRDLSSGGEVDLVNNVNDGVSTIKRIVQENRVLLILDDVDDVKQLDFLMGKREWFYKGSRVVITTRDAQVLAESFVDLHYEVRELEFPLALELFCYHAMRRKKPADDDGFLDLSNQIVEKTGGLPLALEVFGSFLFDKRTIREWKDASEKLKQIRPACLQDVLKISFDALDEQEQCVFLDIACLFVQMEMKRDDVVDILNGCNFRGEIAITVLTAKCLIKIINDNILWMHDQVRDMGRQIVRGQNLADPGLCSRLWDRDEILTVLKNKKGTRKVQGIVLDCVKRRMSIPRDRSGDEITWNNFRQNPSCKSASAYIKERYKKYVRDREERAKQVILQTKHFQPMVSLRLLQINYSRLEGHFRCIPSGLKWLQWKQCPLRYMPATFNPSELAVMDLSESLIQTLWATHSNKVAKHLMVLNLSKCHRLTATPDLSGYQSLKKIGLEECSHLTRIHESLGNLSALVHLNLRSCNNIIDLPGDVSGLKRLEDLILSDCWKLKALPKDLSCMVSLRQLLVDNTAITELPDSIFHLTKLEKLSANGCHSLKKLPTCIGKLCSLQELSLNHTALEELPDSVGSLENLEKLGLMWCKSLSAIPNSVEKLISLTQLALDVSGIKELPASIGSLSYLRKLSVGGCSLIDELPVSMERLVSIVELQLAGTKITNLPDQIGAMTMLEKFDISKCQHLRFLPASFDCLSALTTLDMHETNITELPESIGLLENLIWLRLDKCKQLQRLPASIGDLKSLQRLWMKETTLTHLPDSFGMLTSLLELYMEKRPYLNGIGNNTPAGVIITNKQEEPNSEAILASFCNLTLLKKLDAHGWQIHGKIPDDFERLSSLETLSLGHNNICSLPATMTGLSCLKKLLLSDCRQLMSLPPLPSCLENLNLANCTEVHYISDISNLECLVELNITNCEKLCDIPGLQYLKSLRRLYMSGCIGCSHAVKGRFSKVLLKKLEILIMPGSRVPDWFTAEPIIFSKRRNRELKSIICVGILSFNDIPENQREELELQDVQGKIFNLTDQVFSTTFRLLGVPKTNEDHFFFRRFGLHSPLVHQLKDRYTLHLTKRNPPYIEGLELKNCRIHLVFEGDDDYEGDEGSLDESQYSVSQKLAKFFNFSKDDPCV</sequence>
<keyword evidence="2" id="KW-0677">Repeat</keyword>
<accession>A0AAN9PRQ5</accession>
<dbReference type="EMBL" id="JAYKXN010000002">
    <property type="protein sequence ID" value="KAK7309545.1"/>
    <property type="molecule type" value="Genomic_DNA"/>
</dbReference>
<dbReference type="InterPro" id="IPR035897">
    <property type="entry name" value="Toll_tir_struct_dom_sf"/>
</dbReference>
<protein>
    <recommendedName>
        <fullName evidence="5">TIR domain-containing protein</fullName>
    </recommendedName>
</protein>
<evidence type="ECO:0000313" key="6">
    <source>
        <dbReference type="EMBL" id="KAK7309545.1"/>
    </source>
</evidence>
<dbReference type="InterPro" id="IPR003591">
    <property type="entry name" value="Leu-rich_rpt_typical-subtyp"/>
</dbReference>
<dbReference type="Pfam" id="PF01582">
    <property type="entry name" value="TIR"/>
    <property type="match status" value="1"/>
</dbReference>
<dbReference type="Pfam" id="PF23598">
    <property type="entry name" value="LRR_14"/>
    <property type="match status" value="1"/>
</dbReference>
<dbReference type="Gene3D" id="3.40.50.300">
    <property type="entry name" value="P-loop containing nucleotide triphosphate hydrolases"/>
    <property type="match status" value="1"/>
</dbReference>
<dbReference type="Proteomes" id="UP001359559">
    <property type="component" value="Unassembled WGS sequence"/>
</dbReference>
<dbReference type="FunFam" id="3.40.50.10140:FF:000007">
    <property type="entry name" value="Disease resistance protein (TIR-NBS-LRR class)"/>
    <property type="match status" value="1"/>
</dbReference>
<dbReference type="SUPFAM" id="SSF52540">
    <property type="entry name" value="P-loop containing nucleoside triphosphate hydrolases"/>
    <property type="match status" value="1"/>
</dbReference>
<dbReference type="PANTHER" id="PTHR11017:SF385">
    <property type="entry name" value="DISEASE RESISTANCE PROTEIN (TIR-NBS-LRR CLASS)-RELATED"/>
    <property type="match status" value="1"/>
</dbReference>
<feature type="domain" description="TIR" evidence="5">
    <location>
        <begin position="43"/>
        <end position="204"/>
    </location>
</feature>
<evidence type="ECO:0000256" key="3">
    <source>
        <dbReference type="ARBA" id="ARBA00022821"/>
    </source>
</evidence>
<dbReference type="InterPro" id="IPR058192">
    <property type="entry name" value="WHD_ROQ1-like"/>
</dbReference>
<dbReference type="GO" id="GO:0007165">
    <property type="term" value="P:signal transduction"/>
    <property type="evidence" value="ECO:0007669"/>
    <property type="project" value="InterPro"/>
</dbReference>
<dbReference type="InterPro" id="IPR042197">
    <property type="entry name" value="Apaf_helical"/>
</dbReference>
<organism evidence="6 7">
    <name type="scientific">Clitoria ternatea</name>
    <name type="common">Butterfly pea</name>
    <dbReference type="NCBI Taxonomy" id="43366"/>
    <lineage>
        <taxon>Eukaryota</taxon>
        <taxon>Viridiplantae</taxon>
        <taxon>Streptophyta</taxon>
        <taxon>Embryophyta</taxon>
        <taxon>Tracheophyta</taxon>
        <taxon>Spermatophyta</taxon>
        <taxon>Magnoliopsida</taxon>
        <taxon>eudicotyledons</taxon>
        <taxon>Gunneridae</taxon>
        <taxon>Pentapetalae</taxon>
        <taxon>rosids</taxon>
        <taxon>fabids</taxon>
        <taxon>Fabales</taxon>
        <taxon>Fabaceae</taxon>
        <taxon>Papilionoideae</taxon>
        <taxon>50 kb inversion clade</taxon>
        <taxon>NPAAA clade</taxon>
        <taxon>indigoferoid/millettioid clade</taxon>
        <taxon>Phaseoleae</taxon>
        <taxon>Clitoria</taxon>
    </lineage>
</organism>
<reference evidence="6 7" key="1">
    <citation type="submission" date="2024-01" db="EMBL/GenBank/DDBJ databases">
        <title>The genomes of 5 underutilized Papilionoideae crops provide insights into root nodulation and disease resistance.</title>
        <authorList>
            <person name="Yuan L."/>
        </authorList>
    </citation>
    <scope>NUCLEOTIDE SEQUENCE [LARGE SCALE GENOMIC DNA]</scope>
    <source>
        <strain evidence="6">LY-2023</strain>
        <tissue evidence="6">Leaf</tissue>
    </source>
</reference>
<dbReference type="GO" id="GO:0006952">
    <property type="term" value="P:defense response"/>
    <property type="evidence" value="ECO:0007669"/>
    <property type="project" value="UniProtKB-KW"/>
</dbReference>
<dbReference type="Pfam" id="PF00931">
    <property type="entry name" value="NB-ARC"/>
    <property type="match status" value="1"/>
</dbReference>
<evidence type="ECO:0000256" key="1">
    <source>
        <dbReference type="ARBA" id="ARBA00022614"/>
    </source>
</evidence>
<keyword evidence="4" id="KW-0520">NAD</keyword>
<evidence type="ECO:0000259" key="5">
    <source>
        <dbReference type="PROSITE" id="PS50104"/>
    </source>
</evidence>
<keyword evidence="7" id="KW-1185">Reference proteome</keyword>
<dbReference type="Gene3D" id="3.80.10.10">
    <property type="entry name" value="Ribonuclease Inhibitor"/>
    <property type="match status" value="3"/>
</dbReference>
<dbReference type="PRINTS" id="PR00364">
    <property type="entry name" value="DISEASERSIST"/>
</dbReference>
<dbReference type="InterPro" id="IPR000157">
    <property type="entry name" value="TIR_dom"/>
</dbReference>
<dbReference type="SUPFAM" id="SSF52058">
    <property type="entry name" value="L domain-like"/>
    <property type="match status" value="2"/>
</dbReference>
<keyword evidence="1" id="KW-0433">Leucine-rich repeat</keyword>
<keyword evidence="3" id="KW-0611">Plant defense</keyword>
<dbReference type="GO" id="GO:0051707">
    <property type="term" value="P:response to other organism"/>
    <property type="evidence" value="ECO:0007669"/>
    <property type="project" value="UniProtKB-ARBA"/>
</dbReference>
<evidence type="ECO:0000256" key="4">
    <source>
        <dbReference type="ARBA" id="ARBA00023027"/>
    </source>
</evidence>
<name>A0AAN9PRQ5_CLITE</name>